<comment type="similarity">
    <text evidence="1">Belongs to the peptidase S10 family.</text>
</comment>
<evidence type="ECO:0000256" key="2">
    <source>
        <dbReference type="ARBA" id="ARBA00022645"/>
    </source>
</evidence>
<dbReference type="RefSeq" id="XP_026685034.1">
    <property type="nucleotide sequence ID" value="XM_026829233.1"/>
</dbReference>
<proteinExistence type="inferred from homology"/>
<dbReference type="Gene3D" id="3.40.50.1820">
    <property type="entry name" value="alpha/beta hydrolase"/>
    <property type="match status" value="2"/>
</dbReference>
<dbReference type="SUPFAM" id="SSF53474">
    <property type="entry name" value="alpha/beta-Hydrolases"/>
    <property type="match status" value="1"/>
</dbReference>
<evidence type="ECO:0000256" key="3">
    <source>
        <dbReference type="ARBA" id="ARBA00022670"/>
    </source>
</evidence>
<dbReference type="GO" id="GO:0004185">
    <property type="term" value="F:serine-type carboxypeptidase activity"/>
    <property type="evidence" value="ECO:0007669"/>
    <property type="project" value="InterPro"/>
</dbReference>
<dbReference type="GeneID" id="103516979"/>
<dbReference type="AlphaFoldDB" id="A0A3Q0J993"/>
<accession>A0A3Q0J993</accession>
<dbReference type="Pfam" id="PF00450">
    <property type="entry name" value="Peptidase_S10"/>
    <property type="match status" value="1"/>
</dbReference>
<keyword evidence="5" id="KW-0378">Hydrolase</keyword>
<evidence type="ECO:0000256" key="4">
    <source>
        <dbReference type="ARBA" id="ARBA00022729"/>
    </source>
</evidence>
<sequence>MFPFMTGEDGVVRVNDNDLTQYANILMVDNTRVGFSHTLDPTYMVTDYDMLAEELYAALTQFFLLFPDVKRSVYIGGTSAAAFKIPPLGEMILRRNRTVVDLSGVIIGDGFVDLETDVSKVGDYMYNFGLIEKAVARNTSNTLEALHATSKAGNSELTTYYFIAGISDEINKRIGQYDGILTYQSSIATLYNLDWYGQNCLRTKQFRRSQVWVSGQLFGYIRRCFGLWEVLAIQSPHVVQLKKPKALWLMAYRFMKNTTSQGSAPHGFDSHRGRNLF</sequence>
<dbReference type="PANTHER" id="PTHR11802">
    <property type="entry name" value="SERINE PROTEASE FAMILY S10 SERINE CARBOXYPEPTIDASE"/>
    <property type="match status" value="1"/>
</dbReference>
<keyword evidence="3" id="KW-0645">Protease</keyword>
<dbReference type="GO" id="GO:0006508">
    <property type="term" value="P:proteolysis"/>
    <property type="evidence" value="ECO:0007669"/>
    <property type="project" value="UniProtKB-KW"/>
</dbReference>
<evidence type="ECO:0000256" key="6">
    <source>
        <dbReference type="ARBA" id="ARBA00023180"/>
    </source>
</evidence>
<evidence type="ECO:0000313" key="7">
    <source>
        <dbReference type="Proteomes" id="UP000079169"/>
    </source>
</evidence>
<keyword evidence="2" id="KW-0121">Carboxypeptidase</keyword>
<protein>
    <submittedName>
        <fullName evidence="8">Serine carboxypeptidase-like 21 isoform X3</fullName>
    </submittedName>
</protein>
<evidence type="ECO:0000256" key="1">
    <source>
        <dbReference type="ARBA" id="ARBA00009431"/>
    </source>
</evidence>
<name>A0A3Q0J993_DIACI</name>
<reference evidence="8" key="1">
    <citation type="submission" date="2025-08" db="UniProtKB">
        <authorList>
            <consortium name="RefSeq"/>
        </authorList>
    </citation>
    <scope>IDENTIFICATION</scope>
</reference>
<dbReference type="PANTHER" id="PTHR11802:SF3">
    <property type="entry name" value="RETINOID-INDUCIBLE SERINE CARBOXYPEPTIDASE"/>
    <property type="match status" value="1"/>
</dbReference>
<dbReference type="InterPro" id="IPR001563">
    <property type="entry name" value="Peptidase_S10"/>
</dbReference>
<keyword evidence="4" id="KW-0732">Signal</keyword>
<evidence type="ECO:0000313" key="8">
    <source>
        <dbReference type="RefSeq" id="XP_026685034.1"/>
    </source>
</evidence>
<organism evidence="7 8">
    <name type="scientific">Diaphorina citri</name>
    <name type="common">Asian citrus psyllid</name>
    <dbReference type="NCBI Taxonomy" id="121845"/>
    <lineage>
        <taxon>Eukaryota</taxon>
        <taxon>Metazoa</taxon>
        <taxon>Ecdysozoa</taxon>
        <taxon>Arthropoda</taxon>
        <taxon>Hexapoda</taxon>
        <taxon>Insecta</taxon>
        <taxon>Pterygota</taxon>
        <taxon>Neoptera</taxon>
        <taxon>Paraneoptera</taxon>
        <taxon>Hemiptera</taxon>
        <taxon>Sternorrhyncha</taxon>
        <taxon>Psylloidea</taxon>
        <taxon>Psyllidae</taxon>
        <taxon>Diaphorininae</taxon>
        <taxon>Diaphorina</taxon>
    </lineage>
</organism>
<gene>
    <name evidence="8" type="primary">LOC103516979</name>
</gene>
<evidence type="ECO:0000256" key="5">
    <source>
        <dbReference type="ARBA" id="ARBA00022801"/>
    </source>
</evidence>
<keyword evidence="7" id="KW-1185">Reference proteome</keyword>
<dbReference type="InterPro" id="IPR029058">
    <property type="entry name" value="AB_hydrolase_fold"/>
</dbReference>
<dbReference type="Proteomes" id="UP000079169">
    <property type="component" value="Unplaced"/>
</dbReference>
<keyword evidence="6" id="KW-0325">Glycoprotein</keyword>